<sequence>MPPVTPSSTAERGLTEASIKRNPSNFKEIEAKRPEWDRDTKFRLTKCPDPDWTFGKGERKKSKSSDERMVEIDPHECGRSDVFNYKLLISGFSPRPISLLSTKSLDGTCTNLAPFSYSQLVNHDPPIFVIGFSCGLQNAKDSLKNLVESKECVINMVSEHFVEAANATSINAAYGESEWPISGLTPVPCSTVKADRVGEAVFSIEGKLLSTQEFPSRAFPGQVGGTLAIIEGTRFWVRGDALNKEQSMIDFSVLAPVSRLGGNMYGRTTTAFEILRPNRV</sequence>
<evidence type="ECO:0000256" key="5">
    <source>
        <dbReference type="SAM" id="MobiDB-lite"/>
    </source>
</evidence>
<dbReference type="InterPro" id="IPR002563">
    <property type="entry name" value="Flavin_Rdtase-like_dom"/>
</dbReference>
<keyword evidence="2" id="KW-0285">Flavoprotein</keyword>
<comment type="similarity">
    <text evidence="4">Belongs to the flavoredoxin family.</text>
</comment>
<evidence type="ECO:0000259" key="6">
    <source>
        <dbReference type="Pfam" id="PF01613"/>
    </source>
</evidence>
<dbReference type="STRING" id="348802.A0A0D2E3K9"/>
<keyword evidence="8" id="KW-1185">Reference proteome</keyword>
<evidence type="ECO:0000313" key="8">
    <source>
        <dbReference type="Proteomes" id="UP000054342"/>
    </source>
</evidence>
<protein>
    <recommendedName>
        <fullName evidence="6">Flavin reductase like domain-containing protein</fullName>
    </recommendedName>
</protein>
<dbReference type="Pfam" id="PF01613">
    <property type="entry name" value="Flavin_Reduct"/>
    <property type="match status" value="1"/>
</dbReference>
<evidence type="ECO:0000256" key="2">
    <source>
        <dbReference type="ARBA" id="ARBA00022630"/>
    </source>
</evidence>
<feature type="compositionally biased region" description="Polar residues" evidence="5">
    <location>
        <begin position="1"/>
        <end position="10"/>
    </location>
</feature>
<dbReference type="OrthoDB" id="10250990at2759"/>
<dbReference type="GO" id="GO:0010181">
    <property type="term" value="F:FMN binding"/>
    <property type="evidence" value="ECO:0007669"/>
    <property type="project" value="InterPro"/>
</dbReference>
<dbReference type="PANTHER" id="PTHR33798">
    <property type="entry name" value="FLAVOPROTEIN OXYGENASE"/>
    <property type="match status" value="1"/>
</dbReference>
<dbReference type="Proteomes" id="UP000054342">
    <property type="component" value="Unassembled WGS sequence"/>
</dbReference>
<keyword evidence="3" id="KW-0288">FMN</keyword>
<dbReference type="EMBL" id="KN847323">
    <property type="protein sequence ID" value="KIW49355.1"/>
    <property type="molecule type" value="Genomic_DNA"/>
</dbReference>
<reference evidence="7 8" key="1">
    <citation type="submission" date="2015-01" db="EMBL/GenBank/DDBJ databases">
        <title>The Genome Sequence of Exophiala xenobiotica CBS118157.</title>
        <authorList>
            <consortium name="The Broad Institute Genomics Platform"/>
            <person name="Cuomo C."/>
            <person name="de Hoog S."/>
            <person name="Gorbushina A."/>
            <person name="Stielow B."/>
            <person name="Teixiera M."/>
            <person name="Abouelleil A."/>
            <person name="Chapman S.B."/>
            <person name="Priest M."/>
            <person name="Young S.K."/>
            <person name="Wortman J."/>
            <person name="Nusbaum C."/>
            <person name="Birren B."/>
        </authorList>
    </citation>
    <scope>NUCLEOTIDE SEQUENCE [LARGE SCALE GENOMIC DNA]</scope>
    <source>
        <strain evidence="7 8">CBS 118157</strain>
    </source>
</reference>
<feature type="region of interest" description="Disordered" evidence="5">
    <location>
        <begin position="1"/>
        <end position="32"/>
    </location>
</feature>
<feature type="region of interest" description="Disordered" evidence="5">
    <location>
        <begin position="48"/>
        <end position="69"/>
    </location>
</feature>
<proteinExistence type="inferred from homology"/>
<comment type="cofactor">
    <cofactor evidence="1">
        <name>FMN</name>
        <dbReference type="ChEBI" id="CHEBI:58210"/>
    </cofactor>
</comment>
<evidence type="ECO:0000313" key="7">
    <source>
        <dbReference type="EMBL" id="KIW49355.1"/>
    </source>
</evidence>
<gene>
    <name evidence="7" type="ORF">PV05_11036</name>
</gene>
<accession>A0A0D2E3K9</accession>
<dbReference type="PANTHER" id="PTHR33798:SF5">
    <property type="entry name" value="FLAVIN REDUCTASE LIKE DOMAIN-CONTAINING PROTEIN"/>
    <property type="match status" value="1"/>
</dbReference>
<organism evidence="7 8">
    <name type="scientific">Exophiala xenobiotica</name>
    <dbReference type="NCBI Taxonomy" id="348802"/>
    <lineage>
        <taxon>Eukaryota</taxon>
        <taxon>Fungi</taxon>
        <taxon>Dikarya</taxon>
        <taxon>Ascomycota</taxon>
        <taxon>Pezizomycotina</taxon>
        <taxon>Eurotiomycetes</taxon>
        <taxon>Chaetothyriomycetidae</taxon>
        <taxon>Chaetothyriales</taxon>
        <taxon>Herpotrichiellaceae</taxon>
        <taxon>Exophiala</taxon>
    </lineage>
</organism>
<dbReference type="SUPFAM" id="SSF50475">
    <property type="entry name" value="FMN-binding split barrel"/>
    <property type="match status" value="1"/>
</dbReference>
<dbReference type="HOGENOM" id="CLU_059021_3_0_1"/>
<dbReference type="AlphaFoldDB" id="A0A0D2E3K9"/>
<dbReference type="RefSeq" id="XP_013309939.1">
    <property type="nucleotide sequence ID" value="XM_013454485.1"/>
</dbReference>
<dbReference type="InterPro" id="IPR012349">
    <property type="entry name" value="Split_barrel_FMN-bd"/>
</dbReference>
<dbReference type="GeneID" id="25332944"/>
<dbReference type="Gene3D" id="2.30.110.10">
    <property type="entry name" value="Electron Transport, Fmn-binding Protein, Chain A"/>
    <property type="match status" value="1"/>
</dbReference>
<evidence type="ECO:0000256" key="3">
    <source>
        <dbReference type="ARBA" id="ARBA00022643"/>
    </source>
</evidence>
<feature type="domain" description="Flavin reductase like" evidence="6">
    <location>
        <begin position="94"/>
        <end position="242"/>
    </location>
</feature>
<evidence type="ECO:0000256" key="1">
    <source>
        <dbReference type="ARBA" id="ARBA00001917"/>
    </source>
</evidence>
<name>A0A0D2E3K9_9EURO</name>
<evidence type="ECO:0000256" key="4">
    <source>
        <dbReference type="ARBA" id="ARBA00038054"/>
    </source>
</evidence>